<proteinExistence type="predicted"/>
<reference evidence="1 2" key="1">
    <citation type="journal article" date="2015" name="Int. J. Syst. Evol. Microbiol.">
        <title>Tumebacillus algifaecis sp. nov., isolated from decomposing algal scum.</title>
        <authorList>
            <person name="Wu Y.F."/>
            <person name="Zhang B."/>
            <person name="Xing P."/>
            <person name="Wu Q.L."/>
            <person name="Liu S.J."/>
        </authorList>
    </citation>
    <scope>NUCLEOTIDE SEQUENCE [LARGE SCALE GENOMIC DNA]</scope>
    <source>
        <strain evidence="1 2">THMBR28</strain>
    </source>
</reference>
<accession>A0A223D1T6</accession>
<protein>
    <submittedName>
        <fullName evidence="1">Uncharacterized protein</fullName>
    </submittedName>
</protein>
<dbReference type="EMBL" id="CP022657">
    <property type="protein sequence ID" value="ASS75337.1"/>
    <property type="molecule type" value="Genomic_DNA"/>
</dbReference>
<gene>
    <name evidence="1" type="ORF">CIG75_10270</name>
</gene>
<organism evidence="1 2">
    <name type="scientific">Tumebacillus algifaecis</name>
    <dbReference type="NCBI Taxonomy" id="1214604"/>
    <lineage>
        <taxon>Bacteria</taxon>
        <taxon>Bacillati</taxon>
        <taxon>Bacillota</taxon>
        <taxon>Bacilli</taxon>
        <taxon>Bacillales</taxon>
        <taxon>Alicyclobacillaceae</taxon>
        <taxon>Tumebacillus</taxon>
    </lineage>
</organism>
<dbReference type="KEGG" id="tab:CIG75_10270"/>
<evidence type="ECO:0000313" key="1">
    <source>
        <dbReference type="EMBL" id="ASS75337.1"/>
    </source>
</evidence>
<dbReference type="OrthoDB" id="2382027at2"/>
<sequence length="85" mass="10289">MGMGFWYEAREHRDAAEDLYETTWWQELMNDPHFKNLYERNYNVRLNMSSADYIRKLINSETERRTFVEAVLHPPLGRHATPDQE</sequence>
<name>A0A223D1T6_9BACL</name>
<keyword evidence="2" id="KW-1185">Reference proteome</keyword>
<dbReference type="AlphaFoldDB" id="A0A223D1T6"/>
<dbReference type="Proteomes" id="UP000214688">
    <property type="component" value="Chromosome"/>
</dbReference>
<dbReference type="RefSeq" id="WP_094236585.1">
    <property type="nucleotide sequence ID" value="NZ_CP022657.1"/>
</dbReference>
<evidence type="ECO:0000313" key="2">
    <source>
        <dbReference type="Proteomes" id="UP000214688"/>
    </source>
</evidence>